<dbReference type="Pfam" id="PF02525">
    <property type="entry name" value="Flavodoxin_2"/>
    <property type="match status" value="1"/>
</dbReference>
<keyword evidence="1 6" id="KW-0285">Flavoprotein</keyword>
<dbReference type="PANTHER" id="PTHR43741:SF7">
    <property type="entry name" value="FMN-DEPENDENT NADH:QUINONE OXIDOREDUCTASE"/>
    <property type="match status" value="1"/>
</dbReference>
<organism evidence="8 9">
    <name type="scientific">Cohnella rhizosphaerae</name>
    <dbReference type="NCBI Taxonomy" id="1457232"/>
    <lineage>
        <taxon>Bacteria</taxon>
        <taxon>Bacillati</taxon>
        <taxon>Bacillota</taxon>
        <taxon>Bacilli</taxon>
        <taxon>Bacillales</taxon>
        <taxon>Paenibacillaceae</taxon>
        <taxon>Cohnella</taxon>
    </lineage>
</organism>
<dbReference type="InterPro" id="IPR050104">
    <property type="entry name" value="FMN-dep_NADH:Q_OxRdtase_AzoR1"/>
</dbReference>
<keyword evidence="3 6" id="KW-0560">Oxidoreductase</keyword>
<comment type="catalytic activity">
    <reaction evidence="6">
        <text>2 a quinone + NADH + H(+) = 2 a 1,4-benzosemiquinone + NAD(+)</text>
        <dbReference type="Rhea" id="RHEA:65952"/>
        <dbReference type="ChEBI" id="CHEBI:15378"/>
        <dbReference type="ChEBI" id="CHEBI:57540"/>
        <dbReference type="ChEBI" id="CHEBI:57945"/>
        <dbReference type="ChEBI" id="CHEBI:132124"/>
        <dbReference type="ChEBI" id="CHEBI:134225"/>
    </reaction>
</comment>
<keyword evidence="2 6" id="KW-0288">FMN</keyword>
<dbReference type="Gene3D" id="3.40.50.360">
    <property type="match status" value="1"/>
</dbReference>
<dbReference type="AlphaFoldDB" id="A0A9X4QTG9"/>
<proteinExistence type="inferred from homology"/>
<dbReference type="EC" id="1.6.5.-" evidence="6"/>
<dbReference type="EMBL" id="JAPDIA010000003">
    <property type="protein sequence ID" value="MDG0810343.1"/>
    <property type="molecule type" value="Genomic_DNA"/>
</dbReference>
<reference evidence="8" key="1">
    <citation type="submission" date="2022-10" db="EMBL/GenBank/DDBJ databases">
        <title>Comparative genomic analysis of Cohnella hashimotonis sp. nov., isolated from the International Space Station.</title>
        <authorList>
            <person name="Simpson A."/>
            <person name="Venkateswaran K."/>
        </authorList>
    </citation>
    <scope>NUCLEOTIDE SEQUENCE</scope>
    <source>
        <strain evidence="8">DSM 28161</strain>
    </source>
</reference>
<feature type="domain" description="Flavodoxin-like fold" evidence="7">
    <location>
        <begin position="3"/>
        <end position="205"/>
    </location>
</feature>
<evidence type="ECO:0000256" key="3">
    <source>
        <dbReference type="ARBA" id="ARBA00023002"/>
    </source>
</evidence>
<evidence type="ECO:0000259" key="7">
    <source>
        <dbReference type="Pfam" id="PF02525"/>
    </source>
</evidence>
<accession>A0A9X4QTG9</accession>
<dbReference type="EC" id="1.7.1.17" evidence="6"/>
<dbReference type="GO" id="GO:0010181">
    <property type="term" value="F:FMN binding"/>
    <property type="evidence" value="ECO:0007669"/>
    <property type="project" value="UniProtKB-UniRule"/>
</dbReference>
<dbReference type="GO" id="GO:0009055">
    <property type="term" value="F:electron transfer activity"/>
    <property type="evidence" value="ECO:0007669"/>
    <property type="project" value="UniProtKB-UniRule"/>
</dbReference>
<keyword evidence="9" id="KW-1185">Reference proteome</keyword>
<evidence type="ECO:0000256" key="2">
    <source>
        <dbReference type="ARBA" id="ARBA00022643"/>
    </source>
</evidence>
<comment type="function">
    <text evidence="6">Quinone reductase that provides resistance to thiol-specific stress caused by electrophilic quinones.</text>
</comment>
<dbReference type="GO" id="GO:0016655">
    <property type="term" value="F:oxidoreductase activity, acting on NAD(P)H, quinone or similar compound as acceptor"/>
    <property type="evidence" value="ECO:0007669"/>
    <property type="project" value="InterPro"/>
</dbReference>
<comment type="caution">
    <text evidence="6">Lacks conserved residue(s) required for the propagation of feature annotation.</text>
</comment>
<evidence type="ECO:0000256" key="5">
    <source>
        <dbReference type="ARBA" id="ARBA00048542"/>
    </source>
</evidence>
<dbReference type="PANTHER" id="PTHR43741">
    <property type="entry name" value="FMN-DEPENDENT NADH-AZOREDUCTASE 1"/>
    <property type="match status" value="1"/>
</dbReference>
<evidence type="ECO:0000256" key="1">
    <source>
        <dbReference type="ARBA" id="ARBA00022630"/>
    </source>
</evidence>
<comment type="subunit">
    <text evidence="6">Homodimer.</text>
</comment>
<comment type="function">
    <text evidence="6">Also exhibits azoreductase activity. Catalyzes the reductive cleavage of the azo bond in aromatic azo compounds to the corresponding amines.</text>
</comment>
<comment type="similarity">
    <text evidence="6">Belongs to the azoreductase type 1 family.</text>
</comment>
<dbReference type="HAMAP" id="MF_01216">
    <property type="entry name" value="Azoreductase_type1"/>
    <property type="match status" value="1"/>
</dbReference>
<dbReference type="InterPro" id="IPR023048">
    <property type="entry name" value="NADH:quinone_OxRdtase_FMN_depd"/>
</dbReference>
<feature type="binding site" evidence="6">
    <location>
        <begin position="17"/>
        <end position="19"/>
    </location>
    <ligand>
        <name>FMN</name>
        <dbReference type="ChEBI" id="CHEBI:58210"/>
    </ligand>
</feature>
<dbReference type="SUPFAM" id="SSF52218">
    <property type="entry name" value="Flavoproteins"/>
    <property type="match status" value="1"/>
</dbReference>
<name>A0A9X4QTG9_9BACL</name>
<keyword evidence="4 6" id="KW-0520">NAD</keyword>
<dbReference type="InterPro" id="IPR003680">
    <property type="entry name" value="Flavodoxin_fold"/>
</dbReference>
<evidence type="ECO:0000256" key="6">
    <source>
        <dbReference type="HAMAP-Rule" id="MF_01216"/>
    </source>
</evidence>
<protein>
    <recommendedName>
        <fullName evidence="6">FMN dependent NADH:quinone oxidoreductase</fullName>
        <ecNumber evidence="6">1.6.5.-</ecNumber>
    </recommendedName>
    <alternativeName>
        <fullName evidence="6">Azo-dye reductase</fullName>
    </alternativeName>
    <alternativeName>
        <fullName evidence="6">FMN-dependent NADH-azo compound oxidoreductase</fullName>
    </alternativeName>
    <alternativeName>
        <fullName evidence="6">FMN-dependent NADH-azoreductase</fullName>
        <ecNumber evidence="6">1.7.1.17</ecNumber>
    </alternativeName>
</protein>
<dbReference type="GO" id="GO:0016652">
    <property type="term" value="F:oxidoreductase activity, acting on NAD(P)H as acceptor"/>
    <property type="evidence" value="ECO:0007669"/>
    <property type="project" value="UniProtKB-UniRule"/>
</dbReference>
<evidence type="ECO:0000256" key="4">
    <source>
        <dbReference type="ARBA" id="ARBA00023027"/>
    </source>
</evidence>
<evidence type="ECO:0000313" key="8">
    <source>
        <dbReference type="EMBL" id="MDG0810343.1"/>
    </source>
</evidence>
<comment type="cofactor">
    <cofactor evidence="6">
        <name>FMN</name>
        <dbReference type="ChEBI" id="CHEBI:58210"/>
    </cofactor>
    <text evidence="6">Binds 1 FMN per subunit.</text>
</comment>
<dbReference type="RefSeq" id="WP_277532116.1">
    <property type="nucleotide sequence ID" value="NZ_JAPDIA010000003.1"/>
</dbReference>
<sequence length="211" mass="23274">MLTVLYVTAHPFDKRASHSLSVGDAFIQAYREANPAHNVTYLDLYRIDIPQLDAEVLTGWNQLKSGGSFDQLSPGSQAKVARLSELVEQFLAADKIVVANPVWNFLFPPVLKAYIDAICIPGKTVKYAPEGIIGLASDKRLLHIQSSGSVLSEGQWASFEFSHRYLEAIFNYMGITAIEFIAIEGTKASPERAASNKEQAVQQALDLAKRF</sequence>
<comment type="catalytic activity">
    <reaction evidence="5">
        <text>N,N-dimethyl-1,4-phenylenediamine + anthranilate + 2 NAD(+) = 2-(4-dimethylaminophenyl)diazenylbenzoate + 2 NADH + 2 H(+)</text>
        <dbReference type="Rhea" id="RHEA:55872"/>
        <dbReference type="ChEBI" id="CHEBI:15378"/>
        <dbReference type="ChEBI" id="CHEBI:15783"/>
        <dbReference type="ChEBI" id="CHEBI:16567"/>
        <dbReference type="ChEBI" id="CHEBI:57540"/>
        <dbReference type="ChEBI" id="CHEBI:57945"/>
        <dbReference type="ChEBI" id="CHEBI:71579"/>
        <dbReference type="EC" id="1.7.1.17"/>
    </reaction>
    <physiologicalReaction direction="right-to-left" evidence="5">
        <dbReference type="Rhea" id="RHEA:55874"/>
    </physiologicalReaction>
</comment>
<gene>
    <name evidence="6" type="primary">azoR</name>
    <name evidence="8" type="ORF">OMP40_14050</name>
</gene>
<dbReference type="InterPro" id="IPR029039">
    <property type="entry name" value="Flavoprotein-like_sf"/>
</dbReference>
<evidence type="ECO:0000313" key="9">
    <source>
        <dbReference type="Proteomes" id="UP001153404"/>
    </source>
</evidence>
<dbReference type="Proteomes" id="UP001153404">
    <property type="component" value="Unassembled WGS sequence"/>
</dbReference>
<comment type="caution">
    <text evidence="8">The sequence shown here is derived from an EMBL/GenBank/DDBJ whole genome shotgun (WGS) entry which is preliminary data.</text>
</comment>